<dbReference type="Proteomes" id="UP001246576">
    <property type="component" value="Unassembled WGS sequence"/>
</dbReference>
<feature type="domain" description="FAD-binding" evidence="6">
    <location>
        <begin position="16"/>
        <end position="49"/>
    </location>
</feature>
<keyword evidence="3" id="KW-0285">Flavoprotein</keyword>
<dbReference type="Pfam" id="PF05199">
    <property type="entry name" value="GMC_oxred_C"/>
    <property type="match status" value="1"/>
</dbReference>
<dbReference type="PANTHER" id="PTHR42784">
    <property type="entry name" value="PYRANOSE 2-OXIDASE"/>
    <property type="match status" value="1"/>
</dbReference>
<comment type="cofactor">
    <cofactor evidence="1">
        <name>FAD</name>
        <dbReference type="ChEBI" id="CHEBI:57692"/>
    </cofactor>
</comment>
<gene>
    <name evidence="8" type="ORF">RI048_01680</name>
</gene>
<dbReference type="InterPro" id="IPR002938">
    <property type="entry name" value="FAD-bd"/>
</dbReference>
<feature type="domain" description="Glucose-methanol-choline oxidoreductase C-terminal" evidence="7">
    <location>
        <begin position="414"/>
        <end position="535"/>
    </location>
</feature>
<dbReference type="Gene3D" id="3.50.50.60">
    <property type="entry name" value="FAD/NAD(P)-binding domain"/>
    <property type="match status" value="2"/>
</dbReference>
<evidence type="ECO:0000256" key="5">
    <source>
        <dbReference type="ARBA" id="ARBA00023002"/>
    </source>
</evidence>
<evidence type="ECO:0000313" key="9">
    <source>
        <dbReference type="Proteomes" id="UP001246576"/>
    </source>
</evidence>
<comment type="caution">
    <text evidence="8">The sequence shown here is derived from an EMBL/GenBank/DDBJ whole genome shotgun (WGS) entry which is preliminary data.</text>
</comment>
<protein>
    <submittedName>
        <fullName evidence="8">GMC oxidoreductase</fullName>
    </submittedName>
</protein>
<keyword evidence="4" id="KW-0274">FAD</keyword>
<reference evidence="8" key="1">
    <citation type="submission" date="2023-09" db="EMBL/GenBank/DDBJ databases">
        <title>Description of first Herbaspirillum huttiense subsp. nephrolepsisexaltata and Herbaspirillum huttiense subsp. lycopersicon.</title>
        <authorList>
            <person name="Poudel M."/>
            <person name="Sharma A."/>
            <person name="Goss E."/>
            <person name="Tapia J.H."/>
            <person name="Harmon C.M."/>
            <person name="Jones J.B."/>
        </authorList>
    </citation>
    <scope>NUCLEOTIDE SEQUENCE</scope>
    <source>
        <strain evidence="8">SE1</strain>
    </source>
</reference>
<accession>A0ABU2EFJ4</accession>
<organism evidence="8 9">
    <name type="scientific">Herbaspirillum huttiense subsp. lycopersici</name>
    <dbReference type="NCBI Taxonomy" id="3074428"/>
    <lineage>
        <taxon>Bacteria</taxon>
        <taxon>Pseudomonadati</taxon>
        <taxon>Pseudomonadota</taxon>
        <taxon>Betaproteobacteria</taxon>
        <taxon>Burkholderiales</taxon>
        <taxon>Oxalobacteraceae</taxon>
        <taxon>Herbaspirillum</taxon>
    </lineage>
</organism>
<dbReference type="PANTHER" id="PTHR42784:SF1">
    <property type="entry name" value="PYRANOSE 2-OXIDASE"/>
    <property type="match status" value="1"/>
</dbReference>
<evidence type="ECO:0000256" key="1">
    <source>
        <dbReference type="ARBA" id="ARBA00001974"/>
    </source>
</evidence>
<dbReference type="Pfam" id="PF01494">
    <property type="entry name" value="FAD_binding_3"/>
    <property type="match status" value="1"/>
</dbReference>
<evidence type="ECO:0000313" key="8">
    <source>
        <dbReference type="EMBL" id="MDR9846919.1"/>
    </source>
</evidence>
<evidence type="ECO:0000256" key="2">
    <source>
        <dbReference type="ARBA" id="ARBA00010790"/>
    </source>
</evidence>
<name>A0ABU2EFJ4_9BURK</name>
<keyword evidence="5" id="KW-0560">Oxidoreductase</keyword>
<evidence type="ECO:0000259" key="6">
    <source>
        <dbReference type="Pfam" id="PF01494"/>
    </source>
</evidence>
<dbReference type="SUPFAM" id="SSF51905">
    <property type="entry name" value="FAD/NAD(P)-binding domain"/>
    <property type="match status" value="1"/>
</dbReference>
<dbReference type="InterPro" id="IPR051473">
    <property type="entry name" value="P2Ox-like"/>
</dbReference>
<dbReference type="EMBL" id="JAVLSJ010000001">
    <property type="protein sequence ID" value="MDR9846919.1"/>
    <property type="molecule type" value="Genomic_DNA"/>
</dbReference>
<comment type="similarity">
    <text evidence="2">Belongs to the GMC oxidoreductase family.</text>
</comment>
<evidence type="ECO:0000256" key="3">
    <source>
        <dbReference type="ARBA" id="ARBA00022630"/>
    </source>
</evidence>
<dbReference type="InterPro" id="IPR007867">
    <property type="entry name" value="GMC_OxRtase_C"/>
</dbReference>
<proteinExistence type="inferred from homology"/>
<sequence length="546" mass="60351">MIRYLSDCDSASLQDYPVCVVGSGPGGLSLAVALSRQGQRVLLVDGGDWREEQVDDDAYQGSAAAPHPATTEYRRQRFGGTTHLWGGRCVPLDPADFAARPHVPLSGWPISYEEYARYLPEAMQYCDAGAADFTPASLAGGNGPMFSELPQLQEALTEYIERYSLPTDFAAKFADELKASDRVTVVLRARCTRLVASADGSHIESIVLHDGQQQVPVRAGQFVLAGGAIEATRLLLCTREELPAWQRFDGSLGRYYACHFDLIFGEMRLTGEKPRFSFQKTQDGVYARRKLQFTPQWQNQLGLLNSTLRLHFPSYGDPRHGSGVLSAIYLAKSVLPSEHQDILNHGSQSAAADPRRLAHLRNVIFDAGSVFGFAYDMVVKRKLAKRKLPYTLIPNRNGTYPLEFNSEQVGDAGNCIRLLDATDRYGMRRVDVHWRLTAQDIESAIQSFTTMQSLLAKTRHCRLDFDPGELREQVTRALPVGGHHIGSTRMGTSVRDSVVDTDCRLHGVDNLLVLSSSVFPTNGHANPTLSIVAMALRMAEHLRSGQ</sequence>
<evidence type="ECO:0000259" key="7">
    <source>
        <dbReference type="Pfam" id="PF05199"/>
    </source>
</evidence>
<dbReference type="RefSeq" id="WP_209569107.1">
    <property type="nucleotide sequence ID" value="NZ_JAVLSJ010000001.1"/>
</dbReference>
<dbReference type="InterPro" id="IPR036188">
    <property type="entry name" value="FAD/NAD-bd_sf"/>
</dbReference>
<evidence type="ECO:0000256" key="4">
    <source>
        <dbReference type="ARBA" id="ARBA00022827"/>
    </source>
</evidence>
<keyword evidence="9" id="KW-1185">Reference proteome</keyword>